<evidence type="ECO:0000313" key="2">
    <source>
        <dbReference type="Proteomes" id="UP001500218"/>
    </source>
</evidence>
<name>A0ABP4Y0C3_9ACTN</name>
<dbReference type="Proteomes" id="UP001500218">
    <property type="component" value="Unassembled WGS sequence"/>
</dbReference>
<gene>
    <name evidence="1" type="ORF">GCM10009682_21730</name>
</gene>
<comment type="caution">
    <text evidence="1">The sequence shown here is derived from an EMBL/GenBank/DDBJ whole genome shotgun (WGS) entry which is preliminary data.</text>
</comment>
<sequence>MVLGIILLPDDATSKRISTYSDRLAQSGEATMRLGDGAPPHVTLLHAEFQKENGAEWWDALQSRIPTDISCSLAGLLFQEIPTGDYYVPEGGVSAGIEIVRTPLIDLAHKITLMFAQKLGASPLGAFGDQYRPHITLNIFRAFPAGQLVFDGKLLSGALSLKLALGQLGPYGTFPRVLAVRG</sequence>
<dbReference type="EMBL" id="BAAALT010000053">
    <property type="protein sequence ID" value="GAA1799744.1"/>
    <property type="molecule type" value="Genomic_DNA"/>
</dbReference>
<keyword evidence="2" id="KW-1185">Reference proteome</keyword>
<accession>A0ABP4Y0C3</accession>
<dbReference type="RefSeq" id="WP_344129001.1">
    <property type="nucleotide sequence ID" value="NZ_BAAALT010000053.1"/>
</dbReference>
<protein>
    <recommendedName>
        <fullName evidence="3">2'-5' RNA ligase</fullName>
    </recommendedName>
</protein>
<evidence type="ECO:0008006" key="3">
    <source>
        <dbReference type="Google" id="ProtNLM"/>
    </source>
</evidence>
<proteinExistence type="predicted"/>
<evidence type="ECO:0000313" key="1">
    <source>
        <dbReference type="EMBL" id="GAA1799744.1"/>
    </source>
</evidence>
<reference evidence="2" key="1">
    <citation type="journal article" date="2019" name="Int. J. Syst. Evol. Microbiol.">
        <title>The Global Catalogue of Microorganisms (GCM) 10K type strain sequencing project: providing services to taxonomists for standard genome sequencing and annotation.</title>
        <authorList>
            <consortium name="The Broad Institute Genomics Platform"/>
            <consortium name="The Broad Institute Genome Sequencing Center for Infectious Disease"/>
            <person name="Wu L."/>
            <person name="Ma J."/>
        </authorList>
    </citation>
    <scope>NUCLEOTIDE SEQUENCE [LARGE SCALE GENOMIC DNA]</scope>
    <source>
        <strain evidence="2">JCM 13250</strain>
    </source>
</reference>
<organism evidence="1 2">
    <name type="scientific">Luedemannella flava</name>
    <dbReference type="NCBI Taxonomy" id="349316"/>
    <lineage>
        <taxon>Bacteria</taxon>
        <taxon>Bacillati</taxon>
        <taxon>Actinomycetota</taxon>
        <taxon>Actinomycetes</taxon>
        <taxon>Micromonosporales</taxon>
        <taxon>Micromonosporaceae</taxon>
        <taxon>Luedemannella</taxon>
    </lineage>
</organism>